<dbReference type="Gene3D" id="1.20.120.980">
    <property type="entry name" value="Serine carboxypeptidase S28, SKS domain"/>
    <property type="match status" value="1"/>
</dbReference>
<protein>
    <submittedName>
        <fullName evidence="6">Lysosomal Pro-X carboxypeptidase</fullName>
    </submittedName>
</protein>
<keyword evidence="2" id="KW-0645">Protease</keyword>
<evidence type="ECO:0000256" key="2">
    <source>
        <dbReference type="ARBA" id="ARBA00022670"/>
    </source>
</evidence>
<dbReference type="Proteomes" id="UP001141327">
    <property type="component" value="Unassembled WGS sequence"/>
</dbReference>
<keyword evidence="3" id="KW-0732">Signal</keyword>
<comment type="caution">
    <text evidence="6">The sequence shown here is derived from an EMBL/GenBank/DDBJ whole genome shotgun (WGS) entry which is preliminary data.</text>
</comment>
<keyword evidence="6" id="KW-0121">Carboxypeptidase</keyword>
<keyword evidence="4" id="KW-0378">Hydrolase</keyword>
<comment type="similarity">
    <text evidence="1">Belongs to the peptidase S28 family.</text>
</comment>
<sequence length="496" mass="52694">MPRVGIVSSRVYTATATTEYFEQPLDHFSFTSEGTFKQRYLVDSTFYGGKEGAPILFYTGNEGDISTFYKNSGYLKTLAQDLGALLVFAEHRYYGNSLPFGDRSFEPDHVRYLTSAQALADYADLCVELQERFGGPGNRPPVVAFGGSYGGMLAAWFRIKYPHLVAGAISSSGPVRGFDGLMEPTLFNQIATTDFAQADPKCADTIAKAHRAIAALAAQGAPGLARITSSARLCHPLGPKDVPTLLGYLSDGLGFLAMLDYPYPTVFLGPLPAWPVTAACQALAAAAPSPGAGDTPESLIGQLVAAVGIFYNGTGAQACFDLADHGSADLGWDGWDYQACTEMVFPSGSNGQTDFYLPAAWNLTDYLAQCAARWGKASQPRPRAGPTLYGLSRPADLQGLSNLIITNGGLDPWSAGGLLPTTARKLGSAERASPAGRLVVERVGAGPEAPQVLLMPGAAHHLDLRAPNPADPRAVVEARALMADAVRRWVAAWRAH</sequence>
<reference evidence="6" key="1">
    <citation type="journal article" date="2022" name="bioRxiv">
        <title>Genomics of Preaxostyla Flagellates Illuminates Evolutionary Transitions and the Path Towards Mitochondrial Loss.</title>
        <authorList>
            <person name="Novak L.V.F."/>
            <person name="Treitli S.C."/>
            <person name="Pyrih J."/>
            <person name="Halakuc P."/>
            <person name="Pipaliya S.V."/>
            <person name="Vacek V."/>
            <person name="Brzon O."/>
            <person name="Soukal P."/>
            <person name="Eme L."/>
            <person name="Dacks J.B."/>
            <person name="Karnkowska A."/>
            <person name="Elias M."/>
            <person name="Hampl V."/>
        </authorList>
    </citation>
    <scope>NUCLEOTIDE SEQUENCE</scope>
    <source>
        <strain evidence="6">RCP-MX</strain>
    </source>
</reference>
<dbReference type="InterPro" id="IPR029058">
    <property type="entry name" value="AB_hydrolase_fold"/>
</dbReference>
<dbReference type="PANTHER" id="PTHR11010:SF38">
    <property type="entry name" value="LYSOSOMAL PRO-X CARBOXYPEPTIDASE"/>
    <property type="match status" value="1"/>
</dbReference>
<dbReference type="Gene3D" id="3.40.50.1820">
    <property type="entry name" value="alpha/beta hydrolase"/>
    <property type="match status" value="1"/>
</dbReference>
<evidence type="ECO:0000256" key="1">
    <source>
        <dbReference type="ARBA" id="ARBA00011079"/>
    </source>
</evidence>
<keyword evidence="7" id="KW-1185">Reference proteome</keyword>
<dbReference type="SUPFAM" id="SSF53474">
    <property type="entry name" value="alpha/beta-Hydrolases"/>
    <property type="match status" value="1"/>
</dbReference>
<dbReference type="EMBL" id="JAPMOS010000033">
    <property type="protein sequence ID" value="KAJ4458187.1"/>
    <property type="molecule type" value="Genomic_DNA"/>
</dbReference>
<evidence type="ECO:0000313" key="7">
    <source>
        <dbReference type="Proteomes" id="UP001141327"/>
    </source>
</evidence>
<dbReference type="PANTHER" id="PTHR11010">
    <property type="entry name" value="PROTEASE S28 PRO-X CARBOXYPEPTIDASE-RELATED"/>
    <property type="match status" value="1"/>
</dbReference>
<evidence type="ECO:0000313" key="6">
    <source>
        <dbReference type="EMBL" id="KAJ4458187.1"/>
    </source>
</evidence>
<name>A0ABQ8UFZ2_9EUKA</name>
<dbReference type="GO" id="GO:0004180">
    <property type="term" value="F:carboxypeptidase activity"/>
    <property type="evidence" value="ECO:0007669"/>
    <property type="project" value="UniProtKB-KW"/>
</dbReference>
<dbReference type="InterPro" id="IPR008758">
    <property type="entry name" value="Peptidase_S28"/>
</dbReference>
<evidence type="ECO:0000256" key="5">
    <source>
        <dbReference type="ARBA" id="ARBA00023180"/>
    </source>
</evidence>
<gene>
    <name evidence="6" type="ORF">PAPYR_6149</name>
</gene>
<evidence type="ECO:0000256" key="4">
    <source>
        <dbReference type="ARBA" id="ARBA00022801"/>
    </source>
</evidence>
<accession>A0ABQ8UFZ2</accession>
<keyword evidence="5" id="KW-0325">Glycoprotein</keyword>
<evidence type="ECO:0000256" key="3">
    <source>
        <dbReference type="ARBA" id="ARBA00022729"/>
    </source>
</evidence>
<proteinExistence type="inferred from homology"/>
<dbReference type="InterPro" id="IPR042269">
    <property type="entry name" value="Ser_carbopepase_S28_SKS"/>
</dbReference>
<organism evidence="6 7">
    <name type="scientific">Paratrimastix pyriformis</name>
    <dbReference type="NCBI Taxonomy" id="342808"/>
    <lineage>
        <taxon>Eukaryota</taxon>
        <taxon>Metamonada</taxon>
        <taxon>Preaxostyla</taxon>
        <taxon>Paratrimastigidae</taxon>
        <taxon>Paratrimastix</taxon>
    </lineage>
</organism>
<dbReference type="Pfam" id="PF05577">
    <property type="entry name" value="Peptidase_S28"/>
    <property type="match status" value="1"/>
</dbReference>